<protein>
    <recommendedName>
        <fullName evidence="3">DUF2911 domain-containing protein</fullName>
    </recommendedName>
</protein>
<sequence>MKRVALIVVVLAVAAGLTQFAYKQYTRRFSPEAQASFANDGLKVTVDYCQPARKGRLIFGDSAARALVPYGKVWRTGANEATRITVNENIMLAGTPLKAGEYSLWTIPGKEDWQVVINRETGQWGTQYDAAQDVFRTKVSSEHVPEIHELFEISFVPQTGGTDMILQWDQTKVNIPIRLE</sequence>
<name>A0A1G9PU24_9BACT</name>
<evidence type="ECO:0000313" key="2">
    <source>
        <dbReference type="Proteomes" id="UP000198901"/>
    </source>
</evidence>
<dbReference type="AlphaFoldDB" id="A0A1G9PU24"/>
<dbReference type="InterPro" id="IPR021314">
    <property type="entry name" value="DUF2911"/>
</dbReference>
<dbReference type="OrthoDB" id="195456at2"/>
<dbReference type="EMBL" id="FNGS01000004">
    <property type="protein sequence ID" value="SDM02163.1"/>
    <property type="molecule type" value="Genomic_DNA"/>
</dbReference>
<reference evidence="1 2" key="1">
    <citation type="submission" date="2016-10" db="EMBL/GenBank/DDBJ databases">
        <authorList>
            <person name="de Groot N.N."/>
        </authorList>
    </citation>
    <scope>NUCLEOTIDE SEQUENCE [LARGE SCALE GENOMIC DNA]</scope>
    <source>
        <strain evidence="1 2">DSM 21668</strain>
    </source>
</reference>
<keyword evidence="2" id="KW-1185">Reference proteome</keyword>
<dbReference type="STRING" id="563176.SAMN04488090_2318"/>
<dbReference type="Pfam" id="PF11138">
    <property type="entry name" value="DUF2911"/>
    <property type="match status" value="1"/>
</dbReference>
<organism evidence="1 2">
    <name type="scientific">Siphonobacter aquaeclarae</name>
    <dbReference type="NCBI Taxonomy" id="563176"/>
    <lineage>
        <taxon>Bacteria</taxon>
        <taxon>Pseudomonadati</taxon>
        <taxon>Bacteroidota</taxon>
        <taxon>Cytophagia</taxon>
        <taxon>Cytophagales</taxon>
        <taxon>Cytophagaceae</taxon>
        <taxon>Siphonobacter</taxon>
    </lineage>
</organism>
<dbReference type="RefSeq" id="WP_093201979.1">
    <property type="nucleotide sequence ID" value="NZ_FNGS01000004.1"/>
</dbReference>
<proteinExistence type="predicted"/>
<evidence type="ECO:0000313" key="1">
    <source>
        <dbReference type="EMBL" id="SDM02163.1"/>
    </source>
</evidence>
<dbReference type="Proteomes" id="UP000198901">
    <property type="component" value="Unassembled WGS sequence"/>
</dbReference>
<evidence type="ECO:0008006" key="3">
    <source>
        <dbReference type="Google" id="ProtNLM"/>
    </source>
</evidence>
<gene>
    <name evidence="1" type="ORF">SAMN04488090_2318</name>
</gene>
<accession>A0A1G9PU24</accession>